<dbReference type="eggNOG" id="COG1645">
    <property type="taxonomic scope" value="Bacteria"/>
</dbReference>
<gene>
    <name evidence="2" type="ORF">PPSIR1_05513</name>
</gene>
<reference evidence="2 3" key="1">
    <citation type="submission" date="2007-06" db="EMBL/GenBank/DDBJ databases">
        <authorList>
            <person name="Shimkets L."/>
            <person name="Ferriera S."/>
            <person name="Johnson J."/>
            <person name="Kravitz S."/>
            <person name="Beeson K."/>
            <person name="Sutton G."/>
            <person name="Rogers Y.-H."/>
            <person name="Friedman R."/>
            <person name="Frazier M."/>
            <person name="Venter J.C."/>
        </authorList>
    </citation>
    <scope>NUCLEOTIDE SEQUENCE [LARGE SCALE GENOMIC DNA]</scope>
    <source>
        <strain evidence="2 3">SIR-1</strain>
    </source>
</reference>
<keyword evidence="1" id="KW-1133">Transmembrane helix</keyword>
<name>A6FX75_9BACT</name>
<keyword evidence="1" id="KW-0472">Membrane</keyword>
<dbReference type="RefSeq" id="WP_006969074.1">
    <property type="nucleotide sequence ID" value="NZ_ABCS01000001.1"/>
</dbReference>
<sequence>MSGEATRDLLRCESCGGTVLWDAAAVEAACLFCGSRTLAVLDPDARLPTPEQWLPMTVLASEAQARFRAWATASWFRPKELRETEVELRSMLLPVWRMDCALETHWAGLRPALTTDSKKRPVAGVAELEAEVLVPASAGLSPAELEALRPFDETHAEAWPEREDASTEDARWDPLAVWEPPALTRRGARQRAHAELRERHRREISRARGLVRCHVSPLIEDREVALLMVPVYIGTFRFRDRPWRCVIQGQSGAVVGDAPVDRRKLALVIAATVVVVAMVIAALAWSS</sequence>
<accession>A6FX75</accession>
<organism evidence="2 3">
    <name type="scientific">Plesiocystis pacifica SIR-1</name>
    <dbReference type="NCBI Taxonomy" id="391625"/>
    <lineage>
        <taxon>Bacteria</taxon>
        <taxon>Pseudomonadati</taxon>
        <taxon>Myxococcota</taxon>
        <taxon>Polyangia</taxon>
        <taxon>Nannocystales</taxon>
        <taxon>Nannocystaceae</taxon>
        <taxon>Plesiocystis</taxon>
    </lineage>
</organism>
<evidence type="ECO:0000313" key="3">
    <source>
        <dbReference type="Proteomes" id="UP000005801"/>
    </source>
</evidence>
<dbReference type="OrthoDB" id="3182597at2"/>
<evidence type="ECO:0000256" key="1">
    <source>
        <dbReference type="SAM" id="Phobius"/>
    </source>
</evidence>
<proteinExistence type="predicted"/>
<keyword evidence="3" id="KW-1185">Reference proteome</keyword>
<comment type="caution">
    <text evidence="2">The sequence shown here is derived from an EMBL/GenBank/DDBJ whole genome shotgun (WGS) entry which is preliminary data.</text>
</comment>
<dbReference type="STRING" id="391625.PPSIR1_05513"/>
<evidence type="ECO:0000313" key="2">
    <source>
        <dbReference type="EMBL" id="EDM81899.1"/>
    </source>
</evidence>
<dbReference type="EMBL" id="ABCS01000001">
    <property type="protein sequence ID" value="EDM81899.1"/>
    <property type="molecule type" value="Genomic_DNA"/>
</dbReference>
<dbReference type="Proteomes" id="UP000005801">
    <property type="component" value="Unassembled WGS sequence"/>
</dbReference>
<protein>
    <recommendedName>
        <fullName evidence="4">Primosomal protein N' (Replication factor Y)-superfamily II helicase</fullName>
    </recommendedName>
</protein>
<keyword evidence="1" id="KW-0812">Transmembrane</keyword>
<dbReference type="AlphaFoldDB" id="A6FX75"/>
<evidence type="ECO:0008006" key="4">
    <source>
        <dbReference type="Google" id="ProtNLM"/>
    </source>
</evidence>
<feature type="transmembrane region" description="Helical" evidence="1">
    <location>
        <begin position="265"/>
        <end position="285"/>
    </location>
</feature>